<protein>
    <submittedName>
        <fullName evidence="11">Lantibiotic transport ATP-binding protein SrtF</fullName>
    </submittedName>
</protein>
<evidence type="ECO:0000259" key="10">
    <source>
        <dbReference type="PROSITE" id="PS50893"/>
    </source>
</evidence>
<keyword evidence="3 9" id="KW-0812">Transmembrane</keyword>
<feature type="transmembrane region" description="Helical" evidence="9">
    <location>
        <begin position="975"/>
        <end position="994"/>
    </location>
</feature>
<sequence>MHSYTKWMIPYCSQDYFLGDINKGQVGDFRHMGSAHFHAAFEFWRDQVSQARGLSGNDRTLDNVVVLGISAGAVGLMNQIPVVRETVNHYSVGAARLKVILDAPSVISDHQYVGKNFNDAMAYYVDIQEEFPLCSPTHPFSELYDSVSELPCCLSTHCMMRHDIQGLASFALEDNTQENNDTKAAETLLILDSAYDIVTLIGGTTFLQENEHSSSMDENDEGGELLWHVIETAGGVKVRAKETAAAIKDLTLQRQISTTFDHKRLHWVMASCVTHSFLAPAREFLWLACQYADYGIEEYASVCNEYGHATEYSSFDHNVVLRIWRTILLWDQARFEGKSIHRIVDEFVTETSPAPLVDGQVINLQFESCVGPNCLPGEDHDLQQPSCQAFIEMVSAHKEVTVGLQVSWLGFMILLAIISYTIRLRTGRVQRTEHDRSSGLDVTVSTNPGNGRPSHLLCLNKIHVVTKGRHPKTLLDKVDIELQSGSITCLCGRSGSGKSTLLKVLSQNHQPRLGISMDRRGEAQLGAMSKAYLCQEDPVVAFGNLTANEYMLLTSRLYRAEETKLQELYDFTKELFSRGEQEKGESDEGSRKLLNPFFETRIKNLSGGQRRILSIAVTFLQDPVLLLLDEPLSGLDSVSSLQVMSALESLAKLRQCSALITVHQPSEDILAHVKMILVMDAGKIVHDEPIANPHKAAHLIDSYLLKSHVVSQRRAIDEGSSRNLMLSMDDPVRSFEAPIPSPLFSNVPSGGGSRRHLVMMHMEEIDENKEEDEISHNLSMSARRLSLSQPGAADSESAGDENDTSSQLWQNLSVPEPVFDTLQQVIPLSQRIHCQRGYEVAAGVTIILAISLLVGVLSIRGGDHIQTALASTLMIAVPTFLFTHKIYGYNELWLAHKFELDDKRVSPLSFQMATSLFTFPGPLFSTLLATISAYAILGWSFNTMLNQYLFVGVYLMLALQFGRVLCVLFHGNFGLVMKVYTTTLLVNAVFSSLLVPSTKFPEGLNFLFYLSMTFWAFSGAVLNIFHDESYNVDRSCTDFVSCILSDGNVAGRVAGFSPLSNSYRALCVLTFAFACMVALESALLYIRCRGFPYSKYGAGYPKTSRHHGVDVSNSETQHDFRGPAANGDATATKDASSSKMEGTPKLSDEESQSFSNSQEQTV</sequence>
<evidence type="ECO:0000256" key="3">
    <source>
        <dbReference type="ARBA" id="ARBA00022692"/>
    </source>
</evidence>
<feature type="domain" description="ABC transporter" evidence="10">
    <location>
        <begin position="459"/>
        <end position="706"/>
    </location>
</feature>
<dbReference type="SUPFAM" id="SSF52540">
    <property type="entry name" value="P-loop containing nucleoside triphosphate hydrolases"/>
    <property type="match status" value="1"/>
</dbReference>
<evidence type="ECO:0000256" key="4">
    <source>
        <dbReference type="ARBA" id="ARBA00022741"/>
    </source>
</evidence>
<dbReference type="InterPro" id="IPR050352">
    <property type="entry name" value="ABCG_transporters"/>
</dbReference>
<keyword evidence="7 9" id="KW-0472">Membrane</keyword>
<dbReference type="GO" id="GO:0042626">
    <property type="term" value="F:ATPase-coupled transmembrane transporter activity"/>
    <property type="evidence" value="ECO:0007669"/>
    <property type="project" value="TreeGrafter"/>
</dbReference>
<dbReference type="EMBL" id="CAICTM010000482">
    <property type="protein sequence ID" value="CAB9511410.1"/>
    <property type="molecule type" value="Genomic_DNA"/>
</dbReference>
<feature type="transmembrane region" description="Helical" evidence="9">
    <location>
        <begin position="1065"/>
        <end position="1086"/>
    </location>
</feature>
<dbReference type="GO" id="GO:0005524">
    <property type="term" value="F:ATP binding"/>
    <property type="evidence" value="ECO:0007669"/>
    <property type="project" value="UniProtKB-KW"/>
</dbReference>
<keyword evidence="2" id="KW-0813">Transport</keyword>
<keyword evidence="5 11" id="KW-0067">ATP-binding</keyword>
<feature type="transmembrane region" description="Helical" evidence="9">
    <location>
        <begin position="1006"/>
        <end position="1025"/>
    </location>
</feature>
<evidence type="ECO:0000256" key="7">
    <source>
        <dbReference type="ARBA" id="ARBA00023136"/>
    </source>
</evidence>
<dbReference type="PROSITE" id="PS50893">
    <property type="entry name" value="ABC_TRANSPORTER_2"/>
    <property type="match status" value="1"/>
</dbReference>
<reference evidence="11" key="1">
    <citation type="submission" date="2020-06" db="EMBL/GenBank/DDBJ databases">
        <authorList>
            <consortium name="Plant Systems Biology data submission"/>
        </authorList>
    </citation>
    <scope>NUCLEOTIDE SEQUENCE</scope>
    <source>
        <strain evidence="11">D6</strain>
    </source>
</reference>
<feature type="transmembrane region" description="Helical" evidence="9">
    <location>
        <begin position="948"/>
        <end position="968"/>
    </location>
</feature>
<dbReference type="OrthoDB" id="10596907at2759"/>
<dbReference type="PANTHER" id="PTHR48041:SF139">
    <property type="entry name" value="PROTEIN SCARLET"/>
    <property type="match status" value="1"/>
</dbReference>
<evidence type="ECO:0000256" key="8">
    <source>
        <dbReference type="SAM" id="MobiDB-lite"/>
    </source>
</evidence>
<feature type="transmembrane region" description="Helical" evidence="9">
    <location>
        <begin position="402"/>
        <end position="422"/>
    </location>
</feature>
<organism evidence="11 12">
    <name type="scientific">Seminavis robusta</name>
    <dbReference type="NCBI Taxonomy" id="568900"/>
    <lineage>
        <taxon>Eukaryota</taxon>
        <taxon>Sar</taxon>
        <taxon>Stramenopiles</taxon>
        <taxon>Ochrophyta</taxon>
        <taxon>Bacillariophyta</taxon>
        <taxon>Bacillariophyceae</taxon>
        <taxon>Bacillariophycidae</taxon>
        <taxon>Naviculales</taxon>
        <taxon>Naviculaceae</taxon>
        <taxon>Seminavis</taxon>
    </lineage>
</organism>
<dbReference type="Proteomes" id="UP001153069">
    <property type="component" value="Unassembled WGS sequence"/>
</dbReference>
<dbReference type="GO" id="GO:0016020">
    <property type="term" value="C:membrane"/>
    <property type="evidence" value="ECO:0007669"/>
    <property type="project" value="UniProtKB-SubCell"/>
</dbReference>
<feature type="region of interest" description="Disordered" evidence="8">
    <location>
        <begin position="1107"/>
        <end position="1162"/>
    </location>
</feature>
<accession>A0A9N8DZZ5</accession>
<keyword evidence="6 9" id="KW-1133">Transmembrane helix</keyword>
<feature type="transmembrane region" description="Helical" evidence="9">
    <location>
        <begin position="908"/>
        <end position="936"/>
    </location>
</feature>
<name>A0A9N8DZZ5_9STRA</name>
<evidence type="ECO:0000313" key="11">
    <source>
        <dbReference type="EMBL" id="CAB9511410.1"/>
    </source>
</evidence>
<dbReference type="AlphaFoldDB" id="A0A9N8DZZ5"/>
<feature type="region of interest" description="Disordered" evidence="8">
    <location>
        <begin position="785"/>
        <end position="807"/>
    </location>
</feature>
<evidence type="ECO:0000256" key="1">
    <source>
        <dbReference type="ARBA" id="ARBA00004141"/>
    </source>
</evidence>
<keyword evidence="12" id="KW-1185">Reference proteome</keyword>
<dbReference type="Gene3D" id="3.40.50.300">
    <property type="entry name" value="P-loop containing nucleotide triphosphate hydrolases"/>
    <property type="match status" value="1"/>
</dbReference>
<keyword evidence="4" id="KW-0547">Nucleotide-binding</keyword>
<dbReference type="GO" id="GO:0016887">
    <property type="term" value="F:ATP hydrolysis activity"/>
    <property type="evidence" value="ECO:0007669"/>
    <property type="project" value="InterPro"/>
</dbReference>
<dbReference type="InterPro" id="IPR027417">
    <property type="entry name" value="P-loop_NTPase"/>
</dbReference>
<proteinExistence type="predicted"/>
<evidence type="ECO:0000313" key="12">
    <source>
        <dbReference type="Proteomes" id="UP001153069"/>
    </source>
</evidence>
<dbReference type="InterPro" id="IPR003439">
    <property type="entry name" value="ABC_transporter-like_ATP-bd"/>
</dbReference>
<evidence type="ECO:0000256" key="9">
    <source>
        <dbReference type="SAM" id="Phobius"/>
    </source>
</evidence>
<dbReference type="PANTHER" id="PTHR48041">
    <property type="entry name" value="ABC TRANSPORTER G FAMILY MEMBER 28"/>
    <property type="match status" value="1"/>
</dbReference>
<comment type="subcellular location">
    <subcellularLocation>
        <location evidence="1">Membrane</location>
        <topology evidence="1">Multi-pass membrane protein</topology>
    </subcellularLocation>
</comment>
<feature type="compositionally biased region" description="Low complexity" evidence="8">
    <location>
        <begin position="1152"/>
        <end position="1162"/>
    </location>
</feature>
<comment type="caution">
    <text evidence="11">The sequence shown here is derived from an EMBL/GenBank/DDBJ whole genome shotgun (WGS) entry which is preliminary data.</text>
</comment>
<evidence type="ECO:0000256" key="2">
    <source>
        <dbReference type="ARBA" id="ARBA00022448"/>
    </source>
</evidence>
<gene>
    <name evidence="11" type="ORF">SEMRO_483_G152100.1</name>
</gene>
<dbReference type="Pfam" id="PF00005">
    <property type="entry name" value="ABC_tran"/>
    <property type="match status" value="1"/>
</dbReference>
<evidence type="ECO:0000256" key="6">
    <source>
        <dbReference type="ARBA" id="ARBA00022989"/>
    </source>
</evidence>
<dbReference type="SMART" id="SM00382">
    <property type="entry name" value="AAA"/>
    <property type="match status" value="1"/>
</dbReference>
<feature type="transmembrane region" description="Helical" evidence="9">
    <location>
        <begin position="840"/>
        <end position="859"/>
    </location>
</feature>
<dbReference type="InterPro" id="IPR003593">
    <property type="entry name" value="AAA+_ATPase"/>
</dbReference>
<evidence type="ECO:0000256" key="5">
    <source>
        <dbReference type="ARBA" id="ARBA00022840"/>
    </source>
</evidence>